<proteinExistence type="predicted"/>
<dbReference type="Gene3D" id="2.60.40.10">
    <property type="entry name" value="Immunoglobulins"/>
    <property type="match status" value="3"/>
</dbReference>
<evidence type="ECO:0000256" key="1">
    <source>
        <dbReference type="SAM" id="SignalP"/>
    </source>
</evidence>
<organism evidence="3 4">
    <name type="scientific">Mesobacillus zeae</name>
    <dbReference type="NCBI Taxonomy" id="1917180"/>
    <lineage>
        <taxon>Bacteria</taxon>
        <taxon>Bacillati</taxon>
        <taxon>Bacillota</taxon>
        <taxon>Bacilli</taxon>
        <taxon>Bacillales</taxon>
        <taxon>Bacillaceae</taxon>
        <taxon>Mesobacillus</taxon>
    </lineage>
</organism>
<keyword evidence="4" id="KW-1185">Reference proteome</keyword>
<comment type="caution">
    <text evidence="3">The sequence shown here is derived from an EMBL/GenBank/DDBJ whole genome shotgun (WGS) entry which is preliminary data.</text>
</comment>
<keyword evidence="1" id="KW-0732">Signal</keyword>
<sequence>MKRFSKIISGTVLLTSLFLVPLAAHAGPNSGVKSAAEMLNAPSEGNYAVISNESVSGAAKEYTGSIPAGNSKFSVNPQLGKEAYKLDVIKPFKIPQNGEGQIDQGSYTKQQVFKVGDVKKFMTSNMENGTNEKISAKLLYSGKKSNVWVSAGKITQLEAEKLGREFDQKIHSSVTNNFGTESDVNRDGKIDILCFDIKDGFAGPGDGFIAGYFNPGDLFNQSYKPNSNESEIFYIDTYPLMETGTGRDVTAAYTTLAHEFQHMVNFNQNVIKEQSHTQMDVWLDEAFAMAAEQIYSGKVLTDRIEYYNQSDSIARGHSLLYWDEQGDVLANYSLSYLFGQYMMLQSNKGNSIFKEILADKKNDYRAVENAAKKYIHPSMTFGQLMTHFRLALLQKEASGLFGFKGVADYNQLEKRFYTGGPLDVRGGGAVVKPVAANFSVPTDKGRNIFYTMINSGKTPVLLLAPVAAQVDDNDTQVTGKTVAGATVYIKAGSKELGKGSAGSDGRFIVKIPRQKAGTVLTVYSVDKAGNKSRDARITVLDKTPPGKPSVNTVKDYDKRVTGKAEAGAKVSVQAGKAYLGYGTADQYGKFSVTLKTAQKAGTVLAIQAKDKAGNASTTNKTTVIDKTPPAKPSVSGLNTASTYVKGKAEPYSTVYVKIKGKVIAKTTLKKSTAFSVKIKKQKAGTVLYVFAKDKAGNFSPSTKVTVKKK</sequence>
<evidence type="ECO:0000259" key="2">
    <source>
        <dbReference type="Pfam" id="PF17936"/>
    </source>
</evidence>
<dbReference type="Proteomes" id="UP000265816">
    <property type="component" value="Unassembled WGS sequence"/>
</dbReference>
<dbReference type="NCBIfam" id="NF033510">
    <property type="entry name" value="Ca_tandemer"/>
    <property type="match status" value="2"/>
</dbReference>
<dbReference type="InterPro" id="IPR013783">
    <property type="entry name" value="Ig-like_fold"/>
</dbReference>
<dbReference type="AlphaFoldDB" id="A0A398AVI6"/>
<feature type="domain" description="Bacterial Ig" evidence="2">
    <location>
        <begin position="464"/>
        <end position="541"/>
    </location>
</feature>
<protein>
    <recommendedName>
        <fullName evidence="2">Bacterial Ig domain-containing protein</fullName>
    </recommendedName>
</protein>
<evidence type="ECO:0000313" key="4">
    <source>
        <dbReference type="Proteomes" id="UP000265816"/>
    </source>
</evidence>
<dbReference type="RefSeq" id="WP_119114810.1">
    <property type="nucleotide sequence ID" value="NZ_CBCSEO010000022.1"/>
</dbReference>
<name>A0A398AVI6_9BACI</name>
<dbReference type="Pfam" id="PF17936">
    <property type="entry name" value="Big_6"/>
    <property type="match status" value="3"/>
</dbReference>
<dbReference type="OrthoDB" id="1495777at2"/>
<feature type="signal peptide" evidence="1">
    <location>
        <begin position="1"/>
        <end position="26"/>
    </location>
</feature>
<dbReference type="Pfam" id="PF10460">
    <property type="entry name" value="Peptidase_M30"/>
    <property type="match status" value="1"/>
</dbReference>
<dbReference type="InterPro" id="IPR019501">
    <property type="entry name" value="Peptidase_M30_hyicolysin"/>
</dbReference>
<feature type="domain" description="Bacterial Ig" evidence="2">
    <location>
        <begin position="629"/>
        <end position="707"/>
    </location>
</feature>
<accession>A0A398AVI6</accession>
<gene>
    <name evidence="3" type="ORF">D1970_21040</name>
</gene>
<dbReference type="InterPro" id="IPR041498">
    <property type="entry name" value="Big_6"/>
</dbReference>
<dbReference type="EMBL" id="QWVT01000049">
    <property type="protein sequence ID" value="RID81739.1"/>
    <property type="molecule type" value="Genomic_DNA"/>
</dbReference>
<evidence type="ECO:0000313" key="3">
    <source>
        <dbReference type="EMBL" id="RID81739.1"/>
    </source>
</evidence>
<feature type="domain" description="Bacterial Ig" evidence="2">
    <location>
        <begin position="545"/>
        <end position="625"/>
    </location>
</feature>
<reference evidence="3 4" key="1">
    <citation type="submission" date="2018-08" db="EMBL/GenBank/DDBJ databases">
        <title>Bacillus jemisoniae sp. nov., Bacillus chryseoplanitiae sp. nov., Bacillus resnikiae sp. nov., and Bacillus frankliniae sp. nov., isolated from Viking spacecraft and associated surfaces.</title>
        <authorList>
            <person name="Seuylemezian A."/>
            <person name="Vaishampayan P."/>
        </authorList>
    </citation>
    <scope>NUCLEOTIDE SEQUENCE [LARGE SCALE GENOMIC DNA]</scope>
    <source>
        <strain evidence="3 4">JJ-247</strain>
    </source>
</reference>
<feature type="chain" id="PRO_5017398052" description="Bacterial Ig domain-containing protein" evidence="1">
    <location>
        <begin position="27"/>
        <end position="709"/>
    </location>
</feature>